<evidence type="ECO:0000313" key="5">
    <source>
        <dbReference type="EMBL" id="MFG6272022.1"/>
    </source>
</evidence>
<evidence type="ECO:0000313" key="6">
    <source>
        <dbReference type="Proteomes" id="UP001605989"/>
    </source>
</evidence>
<name>A0ABW7DLZ1_9FIRM</name>
<reference evidence="5 6" key="1">
    <citation type="submission" date="2024-10" db="EMBL/GenBank/DDBJ databases">
        <authorList>
            <person name="Sang B.-I."/>
            <person name="Prabhaharan D."/>
        </authorList>
    </citation>
    <scope>NUCLEOTIDE SEQUENCE [LARGE SCALE GENOMIC DNA]</scope>
    <source>
        <strain evidence="5 6">MH</strain>
    </source>
</reference>
<dbReference type="EMBL" id="JBIEKR010000002">
    <property type="protein sequence ID" value="MFG6272022.1"/>
    <property type="molecule type" value="Genomic_DNA"/>
</dbReference>
<evidence type="ECO:0000259" key="4">
    <source>
        <dbReference type="PROSITE" id="PS51379"/>
    </source>
</evidence>
<dbReference type="Proteomes" id="UP001605989">
    <property type="component" value="Unassembled WGS sequence"/>
</dbReference>
<protein>
    <submittedName>
        <fullName evidence="5">Ferredoxin family protein</fullName>
    </submittedName>
</protein>
<keyword evidence="2" id="KW-0408">Iron</keyword>
<dbReference type="Gene3D" id="3.30.70.20">
    <property type="match status" value="1"/>
</dbReference>
<dbReference type="PROSITE" id="PS00198">
    <property type="entry name" value="4FE4S_FER_1"/>
    <property type="match status" value="1"/>
</dbReference>
<keyword evidence="1" id="KW-0479">Metal-binding</keyword>
<accession>A0ABW7DLZ1</accession>
<dbReference type="InterPro" id="IPR017896">
    <property type="entry name" value="4Fe4S_Fe-S-bd"/>
</dbReference>
<comment type="caution">
    <text evidence="5">The sequence shown here is derived from an EMBL/GenBank/DDBJ whole genome shotgun (WGS) entry which is preliminary data.</text>
</comment>
<organism evidence="5 6">
    <name type="scientific">Megasphaera hexanoica</name>
    <dbReference type="NCBI Taxonomy" id="1675036"/>
    <lineage>
        <taxon>Bacteria</taxon>
        <taxon>Bacillati</taxon>
        <taxon>Bacillota</taxon>
        <taxon>Negativicutes</taxon>
        <taxon>Veillonellales</taxon>
        <taxon>Veillonellaceae</taxon>
        <taxon>Megasphaera</taxon>
    </lineage>
</organism>
<gene>
    <name evidence="5" type="ORF">ACGTZG_02330</name>
</gene>
<dbReference type="InterPro" id="IPR017900">
    <property type="entry name" value="4Fe4S_Fe_S_CS"/>
</dbReference>
<evidence type="ECO:0000256" key="1">
    <source>
        <dbReference type="ARBA" id="ARBA00022723"/>
    </source>
</evidence>
<dbReference type="Pfam" id="PF13237">
    <property type="entry name" value="Fer4_10"/>
    <property type="match status" value="1"/>
</dbReference>
<evidence type="ECO:0000256" key="3">
    <source>
        <dbReference type="ARBA" id="ARBA00023014"/>
    </source>
</evidence>
<dbReference type="PANTHER" id="PTHR43122:SF1">
    <property type="entry name" value="IRON-SULFUR-BINDING PROTEIN"/>
    <property type="match status" value="1"/>
</dbReference>
<sequence length="68" mass="7348">MGVTKKFQIILDSRLCKGCGICAAFCPKGVFTRDDDGKPVISDDMVCIGCKMCELRCPDFAIRVTGGI</sequence>
<dbReference type="PROSITE" id="PS51379">
    <property type="entry name" value="4FE4S_FER_2"/>
    <property type="match status" value="2"/>
</dbReference>
<feature type="domain" description="4Fe-4S ferredoxin-type" evidence="4">
    <location>
        <begin position="37"/>
        <end position="67"/>
    </location>
</feature>
<feature type="domain" description="4Fe-4S ferredoxin-type" evidence="4">
    <location>
        <begin position="7"/>
        <end position="36"/>
    </location>
</feature>
<keyword evidence="6" id="KW-1185">Reference proteome</keyword>
<keyword evidence="3" id="KW-0411">Iron-sulfur</keyword>
<proteinExistence type="predicted"/>
<dbReference type="RefSeq" id="WP_113856288.1">
    <property type="nucleotide sequence ID" value="NZ_CP011940.1"/>
</dbReference>
<dbReference type="SUPFAM" id="SSF54862">
    <property type="entry name" value="4Fe-4S ferredoxins"/>
    <property type="match status" value="1"/>
</dbReference>
<evidence type="ECO:0000256" key="2">
    <source>
        <dbReference type="ARBA" id="ARBA00023004"/>
    </source>
</evidence>
<dbReference type="PANTHER" id="PTHR43122">
    <property type="entry name" value="FERREDOXIN SUBUNIT OF PYRUVATE:FLAVODOXIN OXIDOREDUCTASE-RELATED"/>
    <property type="match status" value="1"/>
</dbReference>